<reference evidence="2 3" key="1">
    <citation type="submission" date="2020-08" db="EMBL/GenBank/DDBJ databases">
        <title>Genomic Encyclopedia of Type Strains, Phase IV (KMG-IV): sequencing the most valuable type-strain genomes for metagenomic binning, comparative biology and taxonomic classification.</title>
        <authorList>
            <person name="Goeker M."/>
        </authorList>
    </citation>
    <scope>NUCLEOTIDE SEQUENCE [LARGE SCALE GENOMIC DNA]</scope>
    <source>
        <strain evidence="2 3">DSM 19979</strain>
    </source>
</reference>
<feature type="region of interest" description="Disordered" evidence="1">
    <location>
        <begin position="103"/>
        <end position="126"/>
    </location>
</feature>
<dbReference type="RefSeq" id="WP_184384915.1">
    <property type="nucleotide sequence ID" value="NZ_JACIDJ010000004.1"/>
</dbReference>
<proteinExistence type="predicted"/>
<gene>
    <name evidence="2" type="ORF">GGQ83_002743</name>
</gene>
<feature type="compositionally biased region" description="Acidic residues" evidence="1">
    <location>
        <begin position="117"/>
        <end position="126"/>
    </location>
</feature>
<evidence type="ECO:0000313" key="2">
    <source>
        <dbReference type="EMBL" id="MBB3899295.1"/>
    </source>
</evidence>
<name>A0A840AGU7_9PROT</name>
<evidence type="ECO:0000256" key="1">
    <source>
        <dbReference type="SAM" id="MobiDB-lite"/>
    </source>
</evidence>
<dbReference type="AlphaFoldDB" id="A0A840AGU7"/>
<dbReference type="Proteomes" id="UP000553193">
    <property type="component" value="Unassembled WGS sequence"/>
</dbReference>
<evidence type="ECO:0000313" key="3">
    <source>
        <dbReference type="Proteomes" id="UP000553193"/>
    </source>
</evidence>
<feature type="compositionally biased region" description="Basic and acidic residues" evidence="1">
    <location>
        <begin position="103"/>
        <end position="116"/>
    </location>
</feature>
<organism evidence="2 3">
    <name type="scientific">Roseococcus suduntuyensis</name>
    <dbReference type="NCBI Taxonomy" id="455361"/>
    <lineage>
        <taxon>Bacteria</taxon>
        <taxon>Pseudomonadati</taxon>
        <taxon>Pseudomonadota</taxon>
        <taxon>Alphaproteobacteria</taxon>
        <taxon>Acetobacterales</taxon>
        <taxon>Roseomonadaceae</taxon>
        <taxon>Roseococcus</taxon>
    </lineage>
</organism>
<sequence>MSEELLAPPEGLEVRILDLSGANGQEPVEVVRGFTSLAHANAFARRRVRDSVEICRGRGMTPEQVRDAWFAFGEDAEVGGVEDGAWKSATELAHFTATPCRDREERNWRMLDPRGDADDEDADGED</sequence>
<protein>
    <submittedName>
        <fullName evidence="2">Uncharacterized protein</fullName>
    </submittedName>
</protein>
<keyword evidence="3" id="KW-1185">Reference proteome</keyword>
<dbReference type="EMBL" id="JACIDJ010000004">
    <property type="protein sequence ID" value="MBB3899295.1"/>
    <property type="molecule type" value="Genomic_DNA"/>
</dbReference>
<comment type="caution">
    <text evidence="2">The sequence shown here is derived from an EMBL/GenBank/DDBJ whole genome shotgun (WGS) entry which is preliminary data.</text>
</comment>
<accession>A0A840AGU7</accession>